<keyword evidence="10" id="KW-1185">Reference proteome</keyword>
<evidence type="ECO:0000256" key="6">
    <source>
        <dbReference type="ARBA" id="ARBA00022842"/>
    </source>
</evidence>
<dbReference type="GO" id="GO:0004519">
    <property type="term" value="F:endonuclease activity"/>
    <property type="evidence" value="ECO:0007669"/>
    <property type="project" value="UniProtKB-KW"/>
</dbReference>
<dbReference type="Proteomes" id="UP000520814">
    <property type="component" value="Unassembled WGS sequence"/>
</dbReference>
<dbReference type="InterPro" id="IPR050556">
    <property type="entry name" value="Type_II_TA_system_RNase"/>
</dbReference>
<accession>A0A7W9SNJ2</accession>
<dbReference type="InterPro" id="IPR002716">
    <property type="entry name" value="PIN_dom"/>
</dbReference>
<evidence type="ECO:0000256" key="3">
    <source>
        <dbReference type="ARBA" id="ARBA00022722"/>
    </source>
</evidence>
<keyword evidence="6" id="KW-0460">Magnesium</keyword>
<evidence type="ECO:0000256" key="1">
    <source>
        <dbReference type="ARBA" id="ARBA00001946"/>
    </source>
</evidence>
<reference evidence="9 10" key="1">
    <citation type="submission" date="2020-08" db="EMBL/GenBank/DDBJ databases">
        <title>Genomic Encyclopedia of Type Strains, Phase IV (KMG-IV): sequencing the most valuable type-strain genomes for metagenomic binning, comparative biology and taxonomic classification.</title>
        <authorList>
            <person name="Goeker M."/>
        </authorList>
    </citation>
    <scope>NUCLEOTIDE SEQUENCE [LARGE SCALE GENOMIC DNA]</scope>
    <source>
        <strain evidence="9 10">DSM 23562</strain>
    </source>
</reference>
<comment type="caution">
    <text evidence="9">The sequence shown here is derived from an EMBL/GenBank/DDBJ whole genome shotgun (WGS) entry which is preliminary data.</text>
</comment>
<evidence type="ECO:0000256" key="2">
    <source>
        <dbReference type="ARBA" id="ARBA00022649"/>
    </source>
</evidence>
<name>A0A7W9SNJ2_ARMRO</name>
<dbReference type="EC" id="3.1.-.-" evidence="9"/>
<dbReference type="PANTHER" id="PTHR33653:SF1">
    <property type="entry name" value="RIBONUCLEASE VAPC2"/>
    <property type="match status" value="1"/>
</dbReference>
<dbReference type="Gene3D" id="3.40.50.1010">
    <property type="entry name" value="5'-nuclease"/>
    <property type="match status" value="1"/>
</dbReference>
<keyword evidence="3" id="KW-0540">Nuclease</keyword>
<evidence type="ECO:0000256" key="5">
    <source>
        <dbReference type="ARBA" id="ARBA00022801"/>
    </source>
</evidence>
<dbReference type="GO" id="GO:0016787">
    <property type="term" value="F:hydrolase activity"/>
    <property type="evidence" value="ECO:0007669"/>
    <property type="project" value="UniProtKB-KW"/>
</dbReference>
<organism evidence="9 10">
    <name type="scientific">Armatimonas rosea</name>
    <dbReference type="NCBI Taxonomy" id="685828"/>
    <lineage>
        <taxon>Bacteria</taxon>
        <taxon>Bacillati</taxon>
        <taxon>Armatimonadota</taxon>
        <taxon>Armatimonadia</taxon>
        <taxon>Armatimonadales</taxon>
        <taxon>Armatimonadaceae</taxon>
        <taxon>Armatimonas</taxon>
    </lineage>
</organism>
<proteinExistence type="inferred from homology"/>
<dbReference type="GO" id="GO:0046872">
    <property type="term" value="F:metal ion binding"/>
    <property type="evidence" value="ECO:0007669"/>
    <property type="project" value="UniProtKB-KW"/>
</dbReference>
<dbReference type="SUPFAM" id="SSF88723">
    <property type="entry name" value="PIN domain-like"/>
    <property type="match status" value="1"/>
</dbReference>
<dbReference type="RefSeq" id="WP_184193038.1">
    <property type="nucleotide sequence ID" value="NZ_JACHGW010000001.1"/>
</dbReference>
<dbReference type="InterPro" id="IPR029060">
    <property type="entry name" value="PIN-like_dom_sf"/>
</dbReference>
<keyword evidence="2" id="KW-1277">Toxin-antitoxin system</keyword>
<feature type="domain" description="PIN" evidence="8">
    <location>
        <begin position="2"/>
        <end position="128"/>
    </location>
</feature>
<dbReference type="EMBL" id="JACHGW010000001">
    <property type="protein sequence ID" value="MBB6049434.1"/>
    <property type="molecule type" value="Genomic_DNA"/>
</dbReference>
<dbReference type="PANTHER" id="PTHR33653">
    <property type="entry name" value="RIBONUCLEASE VAPC2"/>
    <property type="match status" value="1"/>
</dbReference>
<comment type="cofactor">
    <cofactor evidence="1">
        <name>Mg(2+)</name>
        <dbReference type="ChEBI" id="CHEBI:18420"/>
    </cofactor>
</comment>
<evidence type="ECO:0000256" key="7">
    <source>
        <dbReference type="ARBA" id="ARBA00038093"/>
    </source>
</evidence>
<dbReference type="AlphaFoldDB" id="A0A7W9SNJ2"/>
<dbReference type="Pfam" id="PF01850">
    <property type="entry name" value="PIN"/>
    <property type="match status" value="1"/>
</dbReference>
<protein>
    <submittedName>
        <fullName evidence="9">tRNA(fMet)-specific endonuclease VapC</fullName>
        <ecNumber evidence="9">3.1.-.-</ecNumber>
    </submittedName>
</protein>
<keyword evidence="9" id="KW-0255">Endonuclease</keyword>
<keyword evidence="5 9" id="KW-0378">Hydrolase</keyword>
<gene>
    <name evidence="9" type="ORF">HNQ39_001196</name>
</gene>
<sequence>MDTNIVRAILAGEPTVAQNVLATPAENLFLSAVAVEEMTRGRLAELNDAREGKSKVGITLAYEWFLETLHLVHRFQILNYTDADEAQFKQFPASVKRIGRQDCRIAAQALNHGIVVVTRNTTHFSQVPGLLCEDWTLLHEPE</sequence>
<evidence type="ECO:0000313" key="10">
    <source>
        <dbReference type="Proteomes" id="UP000520814"/>
    </source>
</evidence>
<evidence type="ECO:0000259" key="8">
    <source>
        <dbReference type="Pfam" id="PF01850"/>
    </source>
</evidence>
<keyword evidence="4" id="KW-0479">Metal-binding</keyword>
<comment type="similarity">
    <text evidence="7">Belongs to the PINc/VapC protein family.</text>
</comment>
<evidence type="ECO:0000256" key="4">
    <source>
        <dbReference type="ARBA" id="ARBA00022723"/>
    </source>
</evidence>
<evidence type="ECO:0000313" key="9">
    <source>
        <dbReference type="EMBL" id="MBB6049434.1"/>
    </source>
</evidence>